<sequence>MNERLKIYIAFLIVIPFLVTLLVGTFALIPEELKGVIYFLSLISTHLITSKAQEILK</sequence>
<reference evidence="2" key="2">
    <citation type="submission" date="2020-09" db="EMBL/GenBank/DDBJ databases">
        <authorList>
            <person name="Sun Q."/>
            <person name="Zhou Y."/>
        </authorList>
    </citation>
    <scope>NUCLEOTIDE SEQUENCE</scope>
    <source>
        <strain evidence="2">CGMCC 1.6333</strain>
    </source>
</reference>
<keyword evidence="1" id="KW-1133">Transmembrane helix</keyword>
<organism evidence="2 3">
    <name type="scientific">Paraliobacillus quinghaiensis</name>
    <dbReference type="NCBI Taxonomy" id="470815"/>
    <lineage>
        <taxon>Bacteria</taxon>
        <taxon>Bacillati</taxon>
        <taxon>Bacillota</taxon>
        <taxon>Bacilli</taxon>
        <taxon>Bacillales</taxon>
        <taxon>Bacillaceae</taxon>
        <taxon>Paraliobacillus</taxon>
    </lineage>
</organism>
<keyword evidence="1" id="KW-0472">Membrane</keyword>
<dbReference type="EMBL" id="BMLG01000040">
    <property type="protein sequence ID" value="GGM43576.1"/>
    <property type="molecule type" value="Genomic_DNA"/>
</dbReference>
<accession>A0A917TYA1</accession>
<evidence type="ECO:0000256" key="1">
    <source>
        <dbReference type="SAM" id="Phobius"/>
    </source>
</evidence>
<feature type="transmembrane region" description="Helical" evidence="1">
    <location>
        <begin position="7"/>
        <end position="29"/>
    </location>
</feature>
<name>A0A917TYA1_9BACI</name>
<evidence type="ECO:0000313" key="2">
    <source>
        <dbReference type="EMBL" id="GGM43576.1"/>
    </source>
</evidence>
<protein>
    <submittedName>
        <fullName evidence="2">Uncharacterized protein</fullName>
    </submittedName>
</protein>
<reference evidence="2" key="1">
    <citation type="journal article" date="2014" name="Int. J. Syst. Evol. Microbiol.">
        <title>Complete genome sequence of Corynebacterium casei LMG S-19264T (=DSM 44701T), isolated from a smear-ripened cheese.</title>
        <authorList>
            <consortium name="US DOE Joint Genome Institute (JGI-PGF)"/>
            <person name="Walter F."/>
            <person name="Albersmeier A."/>
            <person name="Kalinowski J."/>
            <person name="Ruckert C."/>
        </authorList>
    </citation>
    <scope>NUCLEOTIDE SEQUENCE</scope>
    <source>
        <strain evidence="2">CGMCC 1.6333</strain>
    </source>
</reference>
<dbReference type="AlphaFoldDB" id="A0A917TYA1"/>
<comment type="caution">
    <text evidence="2">The sequence shown here is derived from an EMBL/GenBank/DDBJ whole genome shotgun (WGS) entry which is preliminary data.</text>
</comment>
<dbReference type="Proteomes" id="UP000618460">
    <property type="component" value="Unassembled WGS sequence"/>
</dbReference>
<dbReference type="RefSeq" id="WP_162879260.1">
    <property type="nucleotide sequence ID" value="NZ_BMLG01000040.1"/>
</dbReference>
<proteinExistence type="predicted"/>
<gene>
    <name evidence="2" type="ORF">GCM10011351_31950</name>
</gene>
<evidence type="ECO:0000313" key="3">
    <source>
        <dbReference type="Proteomes" id="UP000618460"/>
    </source>
</evidence>
<keyword evidence="3" id="KW-1185">Reference proteome</keyword>
<keyword evidence="1" id="KW-0812">Transmembrane</keyword>